<dbReference type="Gene3D" id="2.60.120.10">
    <property type="entry name" value="Jelly Rolls"/>
    <property type="match status" value="2"/>
</dbReference>
<proteinExistence type="inferred from homology"/>
<evidence type="ECO:0000256" key="2">
    <source>
        <dbReference type="PIRSR" id="PIRSR006232-1"/>
    </source>
</evidence>
<feature type="binding site" evidence="2">
    <location>
        <position position="57"/>
    </location>
    <ligand>
        <name>Fe cation</name>
        <dbReference type="ChEBI" id="CHEBI:24875"/>
    </ligand>
</feature>
<dbReference type="SUPFAM" id="SSF51182">
    <property type="entry name" value="RmlC-like cupins"/>
    <property type="match status" value="1"/>
</dbReference>
<dbReference type="PANTHER" id="PTHR43212">
    <property type="entry name" value="QUERCETIN 2,3-DIOXYGENASE"/>
    <property type="match status" value="1"/>
</dbReference>
<organism evidence="6 7">
    <name type="scientific">Stieleria bergensis</name>
    <dbReference type="NCBI Taxonomy" id="2528025"/>
    <lineage>
        <taxon>Bacteria</taxon>
        <taxon>Pseudomonadati</taxon>
        <taxon>Planctomycetota</taxon>
        <taxon>Planctomycetia</taxon>
        <taxon>Pirellulales</taxon>
        <taxon>Pirellulaceae</taxon>
        <taxon>Stieleria</taxon>
    </lineage>
</organism>
<dbReference type="AlphaFoldDB" id="A0A517SWV4"/>
<sequence>MIRLRKANERGHAEHGWLNSYPTFSFAGYRDPNHMGFQSLRVMNEDRVAPGQGFGTHAHDNMEIISYVLDGALEHKDSMGNGEVLGPGEFQCISAGTGIEHSEFNPSSDRPVHFYQIWLIPNERGLAPTYQQQRFPDDQLADQLRLVASPEGQDGSLVIHSDARVYLSKLTKDVKVEIPTQADRHVWLQVLHGSVDLAGHRLETSDAAAVSEETALTCQAITDAEIMVFDLA</sequence>
<dbReference type="GO" id="GO:0008127">
    <property type="term" value="F:quercetin 2,3-dioxygenase activity"/>
    <property type="evidence" value="ECO:0007669"/>
    <property type="project" value="UniProtKB-EC"/>
</dbReference>
<dbReference type="InterPro" id="IPR041602">
    <property type="entry name" value="Quercetinase_C"/>
</dbReference>
<evidence type="ECO:0000313" key="6">
    <source>
        <dbReference type="EMBL" id="QDT60563.1"/>
    </source>
</evidence>
<evidence type="ECO:0000256" key="3">
    <source>
        <dbReference type="RuleBase" id="RU003457"/>
    </source>
</evidence>
<comment type="similarity">
    <text evidence="1 3">Belongs to the pirin family.</text>
</comment>
<dbReference type="InterPro" id="IPR003829">
    <property type="entry name" value="Pirin_N_dom"/>
</dbReference>
<keyword evidence="2" id="KW-0408">Iron</keyword>
<dbReference type="GO" id="GO:0046872">
    <property type="term" value="F:metal ion binding"/>
    <property type="evidence" value="ECO:0007669"/>
    <property type="project" value="UniProtKB-KW"/>
</dbReference>
<dbReference type="InterPro" id="IPR014710">
    <property type="entry name" value="RmlC-like_jellyroll"/>
</dbReference>
<dbReference type="PIRSF" id="PIRSF006232">
    <property type="entry name" value="Pirin"/>
    <property type="match status" value="1"/>
</dbReference>
<keyword evidence="2" id="KW-0479">Metal-binding</keyword>
<feature type="domain" description="Pirin N-terminal" evidence="4">
    <location>
        <begin position="7"/>
        <end position="119"/>
    </location>
</feature>
<dbReference type="OrthoDB" id="321327at2"/>
<evidence type="ECO:0000259" key="5">
    <source>
        <dbReference type="Pfam" id="PF17954"/>
    </source>
</evidence>
<protein>
    <submittedName>
        <fullName evidence="6">Quercetin 2,3-dioxygenase</fullName>
        <ecNumber evidence="6">1.13.11.24</ecNumber>
    </submittedName>
</protein>
<dbReference type="CDD" id="cd02910">
    <property type="entry name" value="cupin_Yhhw_N"/>
    <property type="match status" value="1"/>
</dbReference>
<dbReference type="InterPro" id="IPR011051">
    <property type="entry name" value="RmlC_Cupin_sf"/>
</dbReference>
<keyword evidence="7" id="KW-1185">Reference proteome</keyword>
<keyword evidence="6" id="KW-0223">Dioxygenase</keyword>
<evidence type="ECO:0000256" key="1">
    <source>
        <dbReference type="ARBA" id="ARBA00008416"/>
    </source>
</evidence>
<feature type="binding site" evidence="2">
    <location>
        <position position="101"/>
    </location>
    <ligand>
        <name>Fe cation</name>
        <dbReference type="ChEBI" id="CHEBI:24875"/>
    </ligand>
</feature>
<name>A0A517SWV4_9BACT</name>
<feature type="domain" description="Quercetin 2,3-dioxygenase C-terminal cupin" evidence="5">
    <location>
        <begin position="146"/>
        <end position="231"/>
    </location>
</feature>
<feature type="binding site" evidence="2">
    <location>
        <position position="59"/>
    </location>
    <ligand>
        <name>Fe cation</name>
        <dbReference type="ChEBI" id="CHEBI:24875"/>
    </ligand>
</feature>
<comment type="cofactor">
    <cofactor evidence="2">
        <name>Fe cation</name>
        <dbReference type="ChEBI" id="CHEBI:24875"/>
    </cofactor>
    <text evidence="2">Binds 1 Fe cation per subunit.</text>
</comment>
<feature type="binding site" evidence="2">
    <location>
        <position position="103"/>
    </location>
    <ligand>
        <name>Fe cation</name>
        <dbReference type="ChEBI" id="CHEBI:24875"/>
    </ligand>
</feature>
<dbReference type="EC" id="1.13.11.24" evidence="6"/>
<dbReference type="CDD" id="cd20311">
    <property type="entry name" value="cupin_Yhhw_C"/>
    <property type="match status" value="1"/>
</dbReference>
<dbReference type="InterPro" id="IPR012093">
    <property type="entry name" value="Pirin"/>
</dbReference>
<gene>
    <name evidence="6" type="primary">yhhW_2</name>
    <name evidence="6" type="ORF">SV7mr_30870</name>
</gene>
<dbReference type="Proteomes" id="UP000315003">
    <property type="component" value="Chromosome"/>
</dbReference>
<dbReference type="EMBL" id="CP036272">
    <property type="protein sequence ID" value="QDT60563.1"/>
    <property type="molecule type" value="Genomic_DNA"/>
</dbReference>
<evidence type="ECO:0000313" key="7">
    <source>
        <dbReference type="Proteomes" id="UP000315003"/>
    </source>
</evidence>
<keyword evidence="6" id="KW-0560">Oxidoreductase</keyword>
<dbReference type="Pfam" id="PF17954">
    <property type="entry name" value="Pirin_C_2"/>
    <property type="match status" value="1"/>
</dbReference>
<dbReference type="RefSeq" id="WP_145273426.1">
    <property type="nucleotide sequence ID" value="NZ_CP036272.1"/>
</dbReference>
<dbReference type="PANTHER" id="PTHR43212:SF3">
    <property type="entry name" value="QUERCETIN 2,3-DIOXYGENASE"/>
    <property type="match status" value="1"/>
</dbReference>
<evidence type="ECO:0000259" key="4">
    <source>
        <dbReference type="Pfam" id="PF02678"/>
    </source>
</evidence>
<reference evidence="6 7" key="1">
    <citation type="submission" date="2019-02" db="EMBL/GenBank/DDBJ databases">
        <title>Deep-cultivation of Planctomycetes and their phenomic and genomic characterization uncovers novel biology.</title>
        <authorList>
            <person name="Wiegand S."/>
            <person name="Jogler M."/>
            <person name="Boedeker C."/>
            <person name="Pinto D."/>
            <person name="Vollmers J."/>
            <person name="Rivas-Marin E."/>
            <person name="Kohn T."/>
            <person name="Peeters S.H."/>
            <person name="Heuer A."/>
            <person name="Rast P."/>
            <person name="Oberbeckmann S."/>
            <person name="Bunk B."/>
            <person name="Jeske O."/>
            <person name="Meyerdierks A."/>
            <person name="Storesund J.E."/>
            <person name="Kallscheuer N."/>
            <person name="Luecker S."/>
            <person name="Lage O.M."/>
            <person name="Pohl T."/>
            <person name="Merkel B.J."/>
            <person name="Hornburger P."/>
            <person name="Mueller R.-W."/>
            <person name="Bruemmer F."/>
            <person name="Labrenz M."/>
            <person name="Spormann A.M."/>
            <person name="Op den Camp H."/>
            <person name="Overmann J."/>
            <person name="Amann R."/>
            <person name="Jetten M.S.M."/>
            <person name="Mascher T."/>
            <person name="Medema M.H."/>
            <person name="Devos D.P."/>
            <person name="Kaster A.-K."/>
            <person name="Ovreas L."/>
            <person name="Rohde M."/>
            <person name="Galperin M.Y."/>
            <person name="Jogler C."/>
        </authorList>
    </citation>
    <scope>NUCLEOTIDE SEQUENCE [LARGE SCALE GENOMIC DNA]</scope>
    <source>
        <strain evidence="6 7">SV_7m_r</strain>
    </source>
</reference>
<dbReference type="Pfam" id="PF02678">
    <property type="entry name" value="Pirin"/>
    <property type="match status" value="1"/>
</dbReference>
<accession>A0A517SWV4</accession>